<evidence type="ECO:0000313" key="3">
    <source>
        <dbReference type="Proteomes" id="UP000317728"/>
    </source>
</evidence>
<dbReference type="Proteomes" id="UP000317728">
    <property type="component" value="Chromosome"/>
</dbReference>
<gene>
    <name evidence="2" type="ORF">FJK96_10555</name>
</gene>
<protein>
    <submittedName>
        <fullName evidence="2">Uncharacterized protein</fullName>
    </submittedName>
</protein>
<reference evidence="2 3" key="1">
    <citation type="submission" date="2019-06" db="EMBL/GenBank/DDBJ databases">
        <title>Whole geneome sequnce of Mycobacteroides chelonae M77 isolated from bovine milk from Meghalaya, India.</title>
        <authorList>
            <person name="Vise E."/>
            <person name="Das S."/>
            <person name="Garg A."/>
            <person name="Ghatak S."/>
            <person name="Shakuntala I."/>
            <person name="Milton A.A.P."/>
            <person name="Karam A."/>
            <person name="Sanjukta R."/>
            <person name="Puro K."/>
            <person name="Sen A."/>
        </authorList>
    </citation>
    <scope>NUCLEOTIDE SEQUENCE [LARGE SCALE GENOMIC DNA]</scope>
    <source>
        <strain evidence="2 3">M77</strain>
    </source>
</reference>
<dbReference type="EMBL" id="CP041150">
    <property type="protein sequence ID" value="QDF70552.1"/>
    <property type="molecule type" value="Genomic_DNA"/>
</dbReference>
<dbReference type="AlphaFoldDB" id="A0AB73U115"/>
<organism evidence="2 3">
    <name type="scientific">Mycobacteroides chelonae</name>
    <name type="common">Mycobacterium chelonae</name>
    <dbReference type="NCBI Taxonomy" id="1774"/>
    <lineage>
        <taxon>Bacteria</taxon>
        <taxon>Bacillati</taxon>
        <taxon>Actinomycetota</taxon>
        <taxon>Actinomycetes</taxon>
        <taxon>Mycobacteriales</taxon>
        <taxon>Mycobacteriaceae</taxon>
        <taxon>Mycobacteroides</taxon>
    </lineage>
</organism>
<evidence type="ECO:0000256" key="1">
    <source>
        <dbReference type="SAM" id="MobiDB-lite"/>
    </source>
</evidence>
<feature type="region of interest" description="Disordered" evidence="1">
    <location>
        <begin position="1"/>
        <end position="26"/>
    </location>
</feature>
<name>A0AB73U115_MYCCH</name>
<proteinExistence type="predicted"/>
<feature type="compositionally biased region" description="Basic residues" evidence="1">
    <location>
        <begin position="1"/>
        <end position="10"/>
    </location>
</feature>
<sequence length="60" mass="7005">MKSQWRKRQRPPQWRRVPRSVHTHPWQTSLPNRSIGSLCWIGNVAVSVLSVVEGCRPVQM</sequence>
<accession>A0AB73U115</accession>
<evidence type="ECO:0000313" key="2">
    <source>
        <dbReference type="EMBL" id="QDF70552.1"/>
    </source>
</evidence>